<dbReference type="EMBL" id="BLLL01000006">
    <property type="protein sequence ID" value="GFH62877.1"/>
    <property type="molecule type" value="Genomic_DNA"/>
</dbReference>
<evidence type="ECO:0008006" key="5">
    <source>
        <dbReference type="Google" id="ProtNLM"/>
    </source>
</evidence>
<dbReference type="PROSITE" id="PS51257">
    <property type="entry name" value="PROKAR_LIPOPROTEIN"/>
    <property type="match status" value="1"/>
</dbReference>
<evidence type="ECO:0000256" key="1">
    <source>
        <dbReference type="SAM" id="MobiDB-lite"/>
    </source>
</evidence>
<dbReference type="Proteomes" id="UP000505077">
    <property type="component" value="Unassembled WGS sequence"/>
</dbReference>
<proteinExistence type="predicted"/>
<name>A0A6L2R5N8_9BACT</name>
<comment type="caution">
    <text evidence="3">The sequence shown here is derived from an EMBL/GenBank/DDBJ whole genome shotgun (WGS) entry which is preliminary data.</text>
</comment>
<gene>
    <name evidence="3" type="ORF">ZNDK_0648</name>
</gene>
<accession>A0A6L2R5N8</accession>
<keyword evidence="2" id="KW-0732">Signal</keyword>
<dbReference type="AlphaFoldDB" id="A0A6L2R5N8"/>
<reference evidence="3 4" key="1">
    <citation type="journal article" date="2020" name="ISME J.">
        <title>Parallel Reductive Genome Evolution in Desulfovibrio Ectosymbionts Independently Acquired by Trichonympha Protists in the Termite Gut.</title>
        <authorList>
            <person name="Takeuchi M."/>
            <person name="Kuwahara H."/>
            <person name="Murakami T."/>
            <person name="Takahashi K."/>
            <person name="Kajitani R."/>
            <person name="Toyoda A."/>
            <person name="Itoh T."/>
            <person name="Ohkuma M."/>
            <person name="Hongoh Y."/>
        </authorList>
    </citation>
    <scope>NUCLEOTIDE SEQUENCE [LARGE SCALE GENOMIC DNA]</scope>
    <source>
        <strain evidence="3">ZnDsv-02</strain>
    </source>
</reference>
<evidence type="ECO:0000313" key="4">
    <source>
        <dbReference type="Proteomes" id="UP000505077"/>
    </source>
</evidence>
<organism evidence="3 4">
    <name type="scientific">Candidatus Desulfovibrio kirbyi</name>
    <dbReference type="NCBI Taxonomy" id="2696086"/>
    <lineage>
        <taxon>Bacteria</taxon>
        <taxon>Pseudomonadati</taxon>
        <taxon>Thermodesulfobacteriota</taxon>
        <taxon>Desulfovibrionia</taxon>
        <taxon>Desulfovibrionales</taxon>
        <taxon>Desulfovibrionaceae</taxon>
        <taxon>Desulfovibrio</taxon>
    </lineage>
</organism>
<sequence length="335" mass="36820">MLNLLRCFLPLAALALTVGCSAYQPTKNVWKSARGFWNVYVSPPVEVDYQEKSDLSPQALALTNSMLGIDLELERLERVMLNADKPPTRAWVADFMKKFPWISGFAGVKYDGTILGQMPASPLKQLDFIPLLYEDKKQNSRALRGDVQNTLLGPEVLLAIPLYDSVDFLGIMLSHFDMRTLMQYSVDPQSLVVLSPQALLWTGKYDFAATPLAGVNWEDVVSKNSSGVCKNATGSFYYIVRYLGNLPLVFAVAESGAFAEGDGDVSKGITFFPKEREKLPPPQPERKNKDTPPEGQQVDLLAGQAADGAKDIQPGNSESVLLKKTPSGGKSRVQE</sequence>
<evidence type="ECO:0000313" key="3">
    <source>
        <dbReference type="EMBL" id="GFH62877.1"/>
    </source>
</evidence>
<feature type="chain" id="PRO_5026959121" description="Lipoprotein" evidence="2">
    <location>
        <begin position="23"/>
        <end position="335"/>
    </location>
</feature>
<evidence type="ECO:0000256" key="2">
    <source>
        <dbReference type="SAM" id="SignalP"/>
    </source>
</evidence>
<feature type="signal peptide" evidence="2">
    <location>
        <begin position="1"/>
        <end position="22"/>
    </location>
</feature>
<protein>
    <recommendedName>
        <fullName evidence="5">Lipoprotein</fullName>
    </recommendedName>
</protein>
<feature type="region of interest" description="Disordered" evidence="1">
    <location>
        <begin position="274"/>
        <end position="335"/>
    </location>
</feature>
<feature type="compositionally biased region" description="Basic and acidic residues" evidence="1">
    <location>
        <begin position="274"/>
        <end position="292"/>
    </location>
</feature>